<dbReference type="EMBL" id="BPLQ01013758">
    <property type="protein sequence ID" value="GIY74506.1"/>
    <property type="molecule type" value="Genomic_DNA"/>
</dbReference>
<evidence type="ECO:0000313" key="1">
    <source>
        <dbReference type="EMBL" id="GIY74506.1"/>
    </source>
</evidence>
<proteinExistence type="predicted"/>
<organism evidence="1 2">
    <name type="scientific">Caerostris darwini</name>
    <dbReference type="NCBI Taxonomy" id="1538125"/>
    <lineage>
        <taxon>Eukaryota</taxon>
        <taxon>Metazoa</taxon>
        <taxon>Ecdysozoa</taxon>
        <taxon>Arthropoda</taxon>
        <taxon>Chelicerata</taxon>
        <taxon>Arachnida</taxon>
        <taxon>Araneae</taxon>
        <taxon>Araneomorphae</taxon>
        <taxon>Entelegynae</taxon>
        <taxon>Araneoidea</taxon>
        <taxon>Araneidae</taxon>
        <taxon>Caerostris</taxon>
    </lineage>
</organism>
<evidence type="ECO:0000313" key="2">
    <source>
        <dbReference type="Proteomes" id="UP001054837"/>
    </source>
</evidence>
<dbReference type="AlphaFoldDB" id="A0AAV4VXL1"/>
<name>A0AAV4VXL1_9ARAC</name>
<protein>
    <submittedName>
        <fullName evidence="1">Uncharacterized protein</fullName>
    </submittedName>
</protein>
<reference evidence="1 2" key="1">
    <citation type="submission" date="2021-06" db="EMBL/GenBank/DDBJ databases">
        <title>Caerostris darwini draft genome.</title>
        <authorList>
            <person name="Kono N."/>
            <person name="Arakawa K."/>
        </authorList>
    </citation>
    <scope>NUCLEOTIDE SEQUENCE [LARGE SCALE GENOMIC DNA]</scope>
</reference>
<gene>
    <name evidence="1" type="ORF">CDAR_21931</name>
</gene>
<keyword evidence="2" id="KW-1185">Reference proteome</keyword>
<accession>A0AAV4VXL1</accession>
<comment type="caution">
    <text evidence="1">The sequence shown here is derived from an EMBL/GenBank/DDBJ whole genome shotgun (WGS) entry which is preliminary data.</text>
</comment>
<dbReference type="Proteomes" id="UP001054837">
    <property type="component" value="Unassembled WGS sequence"/>
</dbReference>
<sequence length="140" mass="15403">MRLLQSGAIFSEKEFGSSNIHASSESILWATFMTAKSAPRNGDLNLLKNMATPSTFILEGGVFNGVIIRKTTLNIPNPTDWMAQTFFGVAKNAANVTCVAKMPFCRRSRRQVLLPKEGRTCTPYESRGNCLKASSLVRTL</sequence>